<keyword evidence="1" id="KW-0732">Signal</keyword>
<keyword evidence="4" id="KW-1185">Reference proteome</keyword>
<dbReference type="EMBL" id="BNAB01000004">
    <property type="protein sequence ID" value="GHE00436.1"/>
    <property type="molecule type" value="Genomic_DNA"/>
</dbReference>
<comment type="caution">
    <text evidence="2">The sequence shown here is derived from an EMBL/GenBank/DDBJ whole genome shotgun (WGS) entry which is preliminary data.</text>
</comment>
<proteinExistence type="predicted"/>
<evidence type="ECO:0000313" key="3">
    <source>
        <dbReference type="EMBL" id="SDW61977.1"/>
    </source>
</evidence>
<evidence type="ECO:0008006" key="6">
    <source>
        <dbReference type="Google" id="ProtNLM"/>
    </source>
</evidence>
<evidence type="ECO:0000313" key="4">
    <source>
        <dbReference type="Proteomes" id="UP000199541"/>
    </source>
</evidence>
<gene>
    <name evidence="2" type="ORF">GCM10008024_11930</name>
    <name evidence="3" type="ORF">SAMN05444006_105122</name>
</gene>
<dbReference type="Proteomes" id="UP000199541">
    <property type="component" value="Unassembled WGS sequence"/>
</dbReference>
<evidence type="ECO:0000313" key="2">
    <source>
        <dbReference type="EMBL" id="GHE00436.1"/>
    </source>
</evidence>
<protein>
    <recommendedName>
        <fullName evidence="6">5-aminolevulic acid synthase</fullName>
    </recommendedName>
</protein>
<dbReference type="Proteomes" id="UP000634647">
    <property type="component" value="Unassembled WGS sequence"/>
</dbReference>
<reference evidence="2" key="1">
    <citation type="journal article" date="2014" name="Int. J. Syst. Evol. Microbiol.">
        <title>Complete genome sequence of Corynebacterium casei LMG S-19264T (=DSM 44701T), isolated from a smear-ripened cheese.</title>
        <authorList>
            <consortium name="US DOE Joint Genome Institute (JGI-PGF)"/>
            <person name="Walter F."/>
            <person name="Albersmeier A."/>
            <person name="Kalinowski J."/>
            <person name="Ruckert C."/>
        </authorList>
    </citation>
    <scope>NUCLEOTIDE SEQUENCE</scope>
    <source>
        <strain evidence="2">CGMCC 1.10859</strain>
    </source>
</reference>
<reference evidence="3 4" key="2">
    <citation type="submission" date="2016-10" db="EMBL/GenBank/DDBJ databases">
        <authorList>
            <person name="Varghese N."/>
            <person name="Submissions S."/>
        </authorList>
    </citation>
    <scope>NUCLEOTIDE SEQUENCE [LARGE SCALE GENOMIC DNA]</scope>
    <source>
        <strain evidence="3 4">DSM 24802</strain>
    </source>
</reference>
<sequence>MRNVIFTLVLAVAAPTAQAALAAPLHGRAAAKALYAPQGAQVRVLKVKGVTAKDARILKQVGAMQKYYGAIAFSPGDGLVNAATVAAANFHSLEAAERSALKACDARRSAKAPCVVAALIEPKGYRPGGALGLSSEATEVFDQVYRKQHAPKAMAISRSTGQFGVAQGRDAERRALATCRAKVEKAEKTAGTRPDCTIVIAD</sequence>
<evidence type="ECO:0000256" key="1">
    <source>
        <dbReference type="SAM" id="SignalP"/>
    </source>
</evidence>
<organism evidence="2 5">
    <name type="scientific">Allgaiera indica</name>
    <dbReference type="NCBI Taxonomy" id="765699"/>
    <lineage>
        <taxon>Bacteria</taxon>
        <taxon>Pseudomonadati</taxon>
        <taxon>Pseudomonadota</taxon>
        <taxon>Alphaproteobacteria</taxon>
        <taxon>Rhodobacterales</taxon>
        <taxon>Paracoccaceae</taxon>
        <taxon>Allgaiera</taxon>
    </lineage>
</organism>
<accession>A0AAN4UQ58</accession>
<evidence type="ECO:0000313" key="5">
    <source>
        <dbReference type="Proteomes" id="UP000634647"/>
    </source>
</evidence>
<dbReference type="RefSeq" id="WP_035843321.1">
    <property type="nucleotide sequence ID" value="NZ_BNAB01000004.1"/>
</dbReference>
<feature type="chain" id="PRO_5043001286" description="5-aminolevulic acid synthase" evidence="1">
    <location>
        <begin position="20"/>
        <end position="202"/>
    </location>
</feature>
<dbReference type="EMBL" id="FNOB01000005">
    <property type="protein sequence ID" value="SDW61977.1"/>
    <property type="molecule type" value="Genomic_DNA"/>
</dbReference>
<name>A0AAN4UQ58_9RHOB</name>
<dbReference type="AlphaFoldDB" id="A0AAN4UQ58"/>
<reference evidence="2" key="3">
    <citation type="submission" date="2023-06" db="EMBL/GenBank/DDBJ databases">
        <authorList>
            <person name="Sun Q."/>
            <person name="Zhou Y."/>
        </authorList>
    </citation>
    <scope>NUCLEOTIDE SEQUENCE</scope>
    <source>
        <strain evidence="2">CGMCC 1.10859</strain>
    </source>
</reference>
<feature type="signal peptide" evidence="1">
    <location>
        <begin position="1"/>
        <end position="19"/>
    </location>
</feature>